<gene>
    <name evidence="1" type="ORF">ACFL27_06630</name>
</gene>
<dbReference type="SUPFAM" id="SSF56112">
    <property type="entry name" value="Protein kinase-like (PK-like)"/>
    <property type="match status" value="1"/>
</dbReference>
<proteinExistence type="predicted"/>
<reference evidence="1 2" key="1">
    <citation type="submission" date="2024-09" db="EMBL/GenBank/DDBJ databases">
        <title>Laminarin stimulates single cell rates of sulfate reduction while oxygen inhibits transcriptomic activity in coastal marine sediment.</title>
        <authorList>
            <person name="Lindsay M."/>
            <person name="Orcutt B."/>
            <person name="Emerson D."/>
            <person name="Stepanauskas R."/>
            <person name="D'Angelo T."/>
        </authorList>
    </citation>
    <scope>NUCLEOTIDE SEQUENCE [LARGE SCALE GENOMIC DNA]</scope>
    <source>
        <strain evidence="1">SAG AM-311-K15</strain>
    </source>
</reference>
<dbReference type="EMBL" id="JBHPBY010000063">
    <property type="protein sequence ID" value="MFC1849868.1"/>
    <property type="molecule type" value="Genomic_DNA"/>
</dbReference>
<evidence type="ECO:0008006" key="3">
    <source>
        <dbReference type="Google" id="ProtNLM"/>
    </source>
</evidence>
<protein>
    <recommendedName>
        <fullName evidence="3">Serine/threonine protein kinase</fullName>
    </recommendedName>
</protein>
<comment type="caution">
    <text evidence="1">The sequence shown here is derived from an EMBL/GenBank/DDBJ whole genome shotgun (WGS) entry which is preliminary data.</text>
</comment>
<evidence type="ECO:0000313" key="2">
    <source>
        <dbReference type="Proteomes" id="UP001594351"/>
    </source>
</evidence>
<sequence length="65" mass="7247">MTEPKQIDENNRVGPNRGISLNFPERIGSYRLQSLFGRGGMNVVYKAELVKTGELVALKTKLPQS</sequence>
<name>A0ABV6YUW5_UNCC1</name>
<dbReference type="Proteomes" id="UP001594351">
    <property type="component" value="Unassembled WGS sequence"/>
</dbReference>
<evidence type="ECO:0000313" key="1">
    <source>
        <dbReference type="EMBL" id="MFC1849868.1"/>
    </source>
</evidence>
<organism evidence="1 2">
    <name type="scientific">candidate division CSSED10-310 bacterium</name>
    <dbReference type="NCBI Taxonomy" id="2855610"/>
    <lineage>
        <taxon>Bacteria</taxon>
        <taxon>Bacteria division CSSED10-310</taxon>
    </lineage>
</organism>
<dbReference type="Gene3D" id="3.30.200.20">
    <property type="entry name" value="Phosphorylase Kinase, domain 1"/>
    <property type="match status" value="1"/>
</dbReference>
<dbReference type="InterPro" id="IPR011009">
    <property type="entry name" value="Kinase-like_dom_sf"/>
</dbReference>
<keyword evidence="2" id="KW-1185">Reference proteome</keyword>
<accession>A0ABV6YUW5</accession>